<evidence type="ECO:0000256" key="16">
    <source>
        <dbReference type="ARBA" id="ARBA00040395"/>
    </source>
</evidence>
<keyword evidence="11" id="KW-0677">Repeat</keyword>
<dbReference type="Pfam" id="PF00373">
    <property type="entry name" value="FERM_M"/>
    <property type="match status" value="1"/>
</dbReference>
<dbReference type="InterPro" id="IPR018980">
    <property type="entry name" value="FERM_PH-like_C"/>
</dbReference>
<dbReference type="CDD" id="cd13235">
    <property type="entry name" value="PH2_FARP1-like"/>
    <property type="match status" value="1"/>
</dbReference>
<dbReference type="SMART" id="SM00295">
    <property type="entry name" value="B41"/>
    <property type="match status" value="1"/>
</dbReference>
<dbReference type="SMART" id="SM01195">
    <property type="entry name" value="FA"/>
    <property type="match status" value="1"/>
</dbReference>
<evidence type="ECO:0000256" key="6">
    <source>
        <dbReference type="ARBA" id="ARBA00022473"/>
    </source>
</evidence>
<evidence type="ECO:0000259" key="19">
    <source>
        <dbReference type="PROSITE" id="PS50003"/>
    </source>
</evidence>
<dbReference type="GO" id="GO:0005085">
    <property type="term" value="F:guanyl-nucleotide exchange factor activity"/>
    <property type="evidence" value="ECO:0007669"/>
    <property type="project" value="UniProtKB-KW"/>
</dbReference>
<dbReference type="InterPro" id="IPR011993">
    <property type="entry name" value="PH-like_dom_sf"/>
</dbReference>
<dbReference type="FunFam" id="2.30.29.30:FF:000046">
    <property type="entry name" value="FERM, RhoGEF and pleckstrin domain-containing protein 1"/>
    <property type="match status" value="1"/>
</dbReference>
<dbReference type="GO" id="GO:0043197">
    <property type="term" value="C:dendritic spine"/>
    <property type="evidence" value="ECO:0007669"/>
    <property type="project" value="UniProtKB-SubCell"/>
</dbReference>
<evidence type="ECO:0000313" key="23">
    <source>
        <dbReference type="Proteomes" id="UP000694403"/>
    </source>
</evidence>
<dbReference type="Gene3D" id="1.20.80.10">
    <property type="match status" value="1"/>
</dbReference>
<reference evidence="22" key="1">
    <citation type="submission" date="2025-08" db="UniProtKB">
        <authorList>
            <consortium name="Ensembl"/>
        </authorList>
    </citation>
    <scope>IDENTIFICATION</scope>
</reference>
<keyword evidence="9" id="KW-0771">Synaptosome</keyword>
<dbReference type="SMART" id="SM00233">
    <property type="entry name" value="PH"/>
    <property type="match status" value="1"/>
</dbReference>
<dbReference type="Gene3D" id="1.20.900.10">
    <property type="entry name" value="Dbl homology (DH) domain"/>
    <property type="match status" value="1"/>
</dbReference>
<evidence type="ECO:0000256" key="4">
    <source>
        <dbReference type="ARBA" id="ARBA00004514"/>
    </source>
</evidence>
<evidence type="ECO:0000256" key="10">
    <source>
        <dbReference type="ARBA" id="ARBA00022658"/>
    </source>
</evidence>
<evidence type="ECO:0000256" key="12">
    <source>
        <dbReference type="ARBA" id="ARBA00023018"/>
    </source>
</evidence>
<dbReference type="CDD" id="cd13193">
    <property type="entry name" value="FERM_C_FARP1-like"/>
    <property type="match status" value="1"/>
</dbReference>
<dbReference type="InterPro" id="IPR000219">
    <property type="entry name" value="DH_dom"/>
</dbReference>
<reference evidence="22" key="2">
    <citation type="submission" date="2025-09" db="UniProtKB">
        <authorList>
            <consortium name="Ensembl"/>
        </authorList>
    </citation>
    <scope>IDENTIFICATION</scope>
</reference>
<feature type="domain" description="PH" evidence="19">
    <location>
        <begin position="711"/>
        <end position="808"/>
    </location>
</feature>
<evidence type="ECO:0000256" key="17">
    <source>
        <dbReference type="ARBA" id="ARBA00042170"/>
    </source>
</evidence>
<dbReference type="PROSITE" id="PS50003">
    <property type="entry name" value="PH_DOMAIN"/>
    <property type="match status" value="1"/>
</dbReference>
<feature type="domain" description="DH" evidence="20">
    <location>
        <begin position="382"/>
        <end position="573"/>
    </location>
</feature>
<dbReference type="InterPro" id="IPR014352">
    <property type="entry name" value="FERM/acyl-CoA-bd_prot_sf"/>
</dbReference>
<evidence type="ECO:0000256" key="7">
    <source>
        <dbReference type="ARBA" id="ARBA00022475"/>
    </source>
</evidence>
<dbReference type="FunFam" id="1.20.80.10:FF:000005">
    <property type="entry name" value="FERM, RhoGEF and pleckstrin domain-containing protein 1"/>
    <property type="match status" value="1"/>
</dbReference>
<dbReference type="PANTHER" id="PTHR45858:SF2">
    <property type="entry name" value="FERM, ARHGEF AND PLECKSTRIN DOMAIN-CONTAINING PROTEIN 1"/>
    <property type="match status" value="1"/>
</dbReference>
<name>A0A8C3TIN4_CHESE</name>
<dbReference type="SMART" id="SM01196">
    <property type="entry name" value="FERM_C"/>
    <property type="match status" value="1"/>
</dbReference>
<keyword evidence="6" id="KW-0217">Developmental protein</keyword>
<dbReference type="GO" id="GO:0005886">
    <property type="term" value="C:plasma membrane"/>
    <property type="evidence" value="ECO:0007669"/>
    <property type="project" value="UniProtKB-SubCell"/>
</dbReference>
<dbReference type="Pfam" id="PF00621">
    <property type="entry name" value="RhoGEF"/>
    <property type="match status" value="1"/>
</dbReference>
<dbReference type="Ensembl" id="ENSCSRT00000028839.1">
    <property type="protein sequence ID" value="ENSCSRP00000027703.1"/>
    <property type="gene ID" value="ENSCSRG00000020410.1"/>
</dbReference>
<keyword evidence="7" id="KW-1003">Cell membrane</keyword>
<dbReference type="CDD" id="cd00160">
    <property type="entry name" value="RhoGEF"/>
    <property type="match status" value="1"/>
</dbReference>
<keyword evidence="12" id="KW-0770">Synapse</keyword>
<feature type="region of interest" description="Disordered" evidence="18">
    <location>
        <begin position="662"/>
        <end position="685"/>
    </location>
</feature>
<evidence type="ECO:0000256" key="1">
    <source>
        <dbReference type="ARBA" id="ARBA00004279"/>
    </source>
</evidence>
<dbReference type="SUPFAM" id="SSF47031">
    <property type="entry name" value="Second domain of FERM"/>
    <property type="match status" value="1"/>
</dbReference>
<evidence type="ECO:0000313" key="22">
    <source>
        <dbReference type="Ensembl" id="ENSCSRP00000027703.1"/>
    </source>
</evidence>
<feature type="compositionally biased region" description="Acidic residues" evidence="18">
    <location>
        <begin position="662"/>
        <end position="672"/>
    </location>
</feature>
<accession>A0A8C3TIN4</accession>
<dbReference type="PROSITE" id="PS50057">
    <property type="entry name" value="FERM_3"/>
    <property type="match status" value="1"/>
</dbReference>
<evidence type="ECO:0000256" key="8">
    <source>
        <dbReference type="ARBA" id="ARBA00022490"/>
    </source>
</evidence>
<dbReference type="InterPro" id="IPR035963">
    <property type="entry name" value="FERM_2"/>
</dbReference>
<keyword evidence="14" id="KW-0966">Cell projection</keyword>
<dbReference type="InterPro" id="IPR041788">
    <property type="entry name" value="FARP1/FARP2/FRMD7_FERM_C"/>
</dbReference>
<dbReference type="PRINTS" id="PR00935">
    <property type="entry name" value="BAND41"/>
</dbReference>
<evidence type="ECO:0000256" key="13">
    <source>
        <dbReference type="ARBA" id="ARBA00023136"/>
    </source>
</evidence>
<dbReference type="PANTHER" id="PTHR45858">
    <property type="entry name" value="FERM DOMAIN CONTAINING PROTEIN"/>
    <property type="match status" value="1"/>
</dbReference>
<evidence type="ECO:0000256" key="14">
    <source>
        <dbReference type="ARBA" id="ARBA00023273"/>
    </source>
</evidence>
<dbReference type="PROSITE" id="PS50010">
    <property type="entry name" value="DH_2"/>
    <property type="match status" value="1"/>
</dbReference>
<protein>
    <recommendedName>
        <fullName evidence="16">FERM, ARHGEF and pleckstrin domain-containing protein 1</fullName>
    </recommendedName>
    <alternativeName>
        <fullName evidence="17">FERM, RhoGEF and pleckstrin domain-containing protein 1</fullName>
    </alternativeName>
</protein>
<dbReference type="Proteomes" id="UP000694403">
    <property type="component" value="Unplaced"/>
</dbReference>
<dbReference type="InterPro" id="IPR000299">
    <property type="entry name" value="FERM_domain"/>
</dbReference>
<evidence type="ECO:0000256" key="2">
    <source>
        <dbReference type="ARBA" id="ARBA00004413"/>
    </source>
</evidence>
<dbReference type="InterPro" id="IPR019748">
    <property type="entry name" value="FERM_central"/>
</dbReference>
<keyword evidence="8" id="KW-0963">Cytoplasm</keyword>
<evidence type="ECO:0000256" key="18">
    <source>
        <dbReference type="SAM" id="MobiDB-lite"/>
    </source>
</evidence>
<dbReference type="InterPro" id="IPR051835">
    <property type="entry name" value="RAC1-GEF"/>
</dbReference>
<evidence type="ECO:0000256" key="15">
    <source>
        <dbReference type="ARBA" id="ARBA00034102"/>
    </source>
</evidence>
<keyword evidence="13" id="KW-0472">Membrane</keyword>
<dbReference type="AlphaFoldDB" id="A0A8C3TIN4"/>
<dbReference type="InterPro" id="IPR035899">
    <property type="entry name" value="DBL_dom_sf"/>
</dbReference>
<evidence type="ECO:0000256" key="11">
    <source>
        <dbReference type="ARBA" id="ARBA00022737"/>
    </source>
</evidence>
<dbReference type="Gene3D" id="2.30.29.30">
    <property type="entry name" value="Pleckstrin-homology domain (PH domain)/Phosphotyrosine-binding domain (PTB)"/>
    <property type="match status" value="4"/>
</dbReference>
<evidence type="ECO:0000256" key="5">
    <source>
        <dbReference type="ARBA" id="ARBA00004552"/>
    </source>
</evidence>
<keyword evidence="23" id="KW-1185">Reference proteome</keyword>
<evidence type="ECO:0000256" key="3">
    <source>
        <dbReference type="ARBA" id="ARBA00004486"/>
    </source>
</evidence>
<dbReference type="GO" id="GO:0005829">
    <property type="term" value="C:cytosol"/>
    <property type="evidence" value="ECO:0007669"/>
    <property type="project" value="UniProtKB-SubCell"/>
</dbReference>
<dbReference type="Pfam" id="PF09380">
    <property type="entry name" value="FERM_C"/>
    <property type="match status" value="1"/>
</dbReference>
<dbReference type="SUPFAM" id="SSF50729">
    <property type="entry name" value="PH domain-like"/>
    <property type="match status" value="3"/>
</dbReference>
<dbReference type="InterPro" id="IPR001849">
    <property type="entry name" value="PH_domain"/>
</dbReference>
<organism evidence="22 23">
    <name type="scientific">Chelydra serpentina</name>
    <name type="common">Snapping turtle</name>
    <name type="synonym">Testudo serpentina</name>
    <dbReference type="NCBI Taxonomy" id="8475"/>
    <lineage>
        <taxon>Eukaryota</taxon>
        <taxon>Metazoa</taxon>
        <taxon>Chordata</taxon>
        <taxon>Craniata</taxon>
        <taxon>Vertebrata</taxon>
        <taxon>Euteleostomi</taxon>
        <taxon>Archelosauria</taxon>
        <taxon>Testudinata</taxon>
        <taxon>Testudines</taxon>
        <taxon>Cryptodira</taxon>
        <taxon>Durocryptodira</taxon>
        <taxon>Americhelydia</taxon>
        <taxon>Chelydroidea</taxon>
        <taxon>Chelydridae</taxon>
        <taxon>Chelydra</taxon>
    </lineage>
</organism>
<comment type="subcellular location">
    <subcellularLocation>
        <location evidence="2">Cell membrane</location>
        <topology evidence="2">Peripheral membrane protein</topology>
        <orientation evidence="2">Cytoplasmic side</orientation>
    </subcellularLocation>
    <subcellularLocation>
        <location evidence="1">Cell projection</location>
        <location evidence="1">Dendrite</location>
    </subcellularLocation>
    <subcellularLocation>
        <location evidence="5">Cell projection</location>
        <location evidence="5">Dendritic spine</location>
    </subcellularLocation>
    <subcellularLocation>
        <location evidence="3">Cell projection</location>
        <location evidence="3">Filopodium</location>
    </subcellularLocation>
    <subcellularLocation>
        <location evidence="4">Cytoplasm</location>
        <location evidence="4">Cytosol</location>
    </subcellularLocation>
    <subcellularLocation>
        <location evidence="15">Synapse</location>
        <location evidence="15">Synaptosome</location>
    </subcellularLocation>
</comment>
<sequence>MGETEQRPTAGSRLGAQENAGISTLEHGQKLPMTPPGKLISIKIQMLDDTQEVFDVPVRRLLTNLRNVKNTSKRHRLIRLILDLIVYFYMRMCRLLQMFNEFSLVFLLGPKHIVVKFVVKFFPPDHAQLQEELTRYLFALQVKQDLVQGRLTCNDTSAALLISHIVQSEIGDFDETIDREHLAKNKYIPQQETLEDKIMEFHRSHIGQTPAESDFQLLEIARRLEMYGIRLHPAKDREGTKINLAVANTGILVFQGHTKINAFNWAKVRKLSFKRKRFLIKLRPDVNNSFQDTLEFLMASRDFCKSFWKICVEHHAFFRLFEEPKPKPKPVLFTRGSSFRFSGRTQKQVLDYVKEGGHKKVQFESRSKLLIFCNLQRFPTDKAYFIAKEVSTTERTYLKDLEVITSWFQSTVSKDDYMPETLKNLLFSSFEPLHKFHTSFLKEIEQRLALWEGRSNAHIKGDYQRIGDVMLKNIQSMKQLTVHLRKHNEVLMELENGIKNSRKLENLCRDFELQKVCYLPLNTFLLRPLHRLMHYKQIMERLCKHYPPNHVDFRDSRAALAEISEMVAQLHGSMIKMENFQKLHELKKDLIGIDNLAIPGREFIRLGSLSKLSGKGLQQRMFFLVSDENKPHWTFMFNNFSNHVCCKKDAFSLNFIESPDETTVDQESEDDLSASRTSLERQSPHRGNTTVHVCWHRNTSVSMIDFSIAVENQLSGNLLRKFKNSNGWQKLWVVFTNFCMFFYKSHQDNHPLASLPLLGYSLTIPSESENIHKDYVFKLHFKSHVYYFRAESEYTFERYVSFLSNAGKMNCCKPTHSSWLENHTTLSN</sequence>
<dbReference type="GO" id="GO:0030175">
    <property type="term" value="C:filopodium"/>
    <property type="evidence" value="ECO:0007669"/>
    <property type="project" value="UniProtKB-SubCell"/>
</dbReference>
<feature type="domain" description="FERM" evidence="21">
    <location>
        <begin position="40"/>
        <end position="322"/>
    </location>
</feature>
<dbReference type="CDD" id="cd14473">
    <property type="entry name" value="FERM_B-lobe"/>
    <property type="match status" value="1"/>
</dbReference>
<dbReference type="Pfam" id="PF00169">
    <property type="entry name" value="PH"/>
    <property type="match status" value="1"/>
</dbReference>
<evidence type="ECO:0000259" key="20">
    <source>
        <dbReference type="PROSITE" id="PS50010"/>
    </source>
</evidence>
<dbReference type="FunFam" id="2.30.29.30:FF:000002">
    <property type="entry name" value="Band 4.1-like protein 5 isoform 1"/>
    <property type="match status" value="1"/>
</dbReference>
<evidence type="ECO:0000259" key="21">
    <source>
        <dbReference type="PROSITE" id="PS50057"/>
    </source>
</evidence>
<dbReference type="SMART" id="SM00325">
    <property type="entry name" value="RhoGEF"/>
    <property type="match status" value="1"/>
</dbReference>
<dbReference type="InterPro" id="IPR019749">
    <property type="entry name" value="Band_41_domain"/>
</dbReference>
<keyword evidence="10" id="KW-0344">Guanine-nucleotide releasing factor</keyword>
<proteinExistence type="predicted"/>
<dbReference type="Pfam" id="PF08736">
    <property type="entry name" value="FA"/>
    <property type="match status" value="1"/>
</dbReference>
<dbReference type="InterPro" id="IPR014847">
    <property type="entry name" value="FA"/>
</dbReference>
<dbReference type="FunFam" id="1.20.900.10:FF:000021">
    <property type="entry name" value="FERM, RhoGEF and pleckstrin domain-containing protein 1"/>
    <property type="match status" value="1"/>
</dbReference>
<evidence type="ECO:0000256" key="9">
    <source>
        <dbReference type="ARBA" id="ARBA00022599"/>
    </source>
</evidence>
<dbReference type="SUPFAM" id="SSF48065">
    <property type="entry name" value="DBL homology domain (DH-domain)"/>
    <property type="match status" value="1"/>
</dbReference>